<comment type="caution">
    <text evidence="1">The sequence shown here is derived from an EMBL/GenBank/DDBJ whole genome shotgun (WGS) entry which is preliminary data.</text>
</comment>
<proteinExistence type="predicted"/>
<sequence length="115" mass="12699">MALRACRVGDGIPKPAMRCIPFTAAMPGLDKWQAVQPEWQLAALHASRREVLKTAFRRRQNEICAPDDFGGRGPMWDLNGYAALATEAGERLVDLAVVMQCYGNPHMGSCEIILK</sequence>
<evidence type="ECO:0000313" key="2">
    <source>
        <dbReference type="Proteomes" id="UP001165565"/>
    </source>
</evidence>
<protein>
    <submittedName>
        <fullName evidence="1">Uncharacterized protein</fullName>
    </submittedName>
</protein>
<evidence type="ECO:0000313" key="1">
    <source>
        <dbReference type="EMBL" id="MCW6536081.1"/>
    </source>
</evidence>
<organism evidence="1 2">
    <name type="scientific">Sphingomonas lycopersici</name>
    <dbReference type="NCBI Taxonomy" id="2951807"/>
    <lineage>
        <taxon>Bacteria</taxon>
        <taxon>Pseudomonadati</taxon>
        <taxon>Pseudomonadota</taxon>
        <taxon>Alphaproteobacteria</taxon>
        <taxon>Sphingomonadales</taxon>
        <taxon>Sphingomonadaceae</taxon>
        <taxon>Sphingomonas</taxon>
    </lineage>
</organism>
<keyword evidence="2" id="KW-1185">Reference proteome</keyword>
<name>A0AA41ZG95_9SPHN</name>
<dbReference type="Proteomes" id="UP001165565">
    <property type="component" value="Unassembled WGS sequence"/>
</dbReference>
<accession>A0AA41ZG95</accession>
<reference evidence="1" key="1">
    <citation type="submission" date="2022-06" db="EMBL/GenBank/DDBJ databases">
        <title>Sphingomonas sp. nov. isolated from rhizosphere soil of tomato.</title>
        <authorList>
            <person name="Dong H."/>
            <person name="Gao R."/>
        </authorList>
    </citation>
    <scope>NUCLEOTIDE SEQUENCE</scope>
    <source>
        <strain evidence="1">MMSM24</strain>
    </source>
</reference>
<dbReference type="EMBL" id="JANFAV010000010">
    <property type="protein sequence ID" value="MCW6536081.1"/>
    <property type="molecule type" value="Genomic_DNA"/>
</dbReference>
<dbReference type="AlphaFoldDB" id="A0AA41ZG95"/>
<gene>
    <name evidence="1" type="ORF">NEE01_14970</name>
</gene>